<accession>A0A6A3N400</accession>
<evidence type="ECO:0000313" key="4">
    <source>
        <dbReference type="Proteomes" id="UP000434957"/>
    </source>
</evidence>
<name>A0A6A3N400_9STRA</name>
<evidence type="ECO:0000256" key="1">
    <source>
        <dbReference type="SAM" id="MobiDB-lite"/>
    </source>
</evidence>
<evidence type="ECO:0000313" key="2">
    <source>
        <dbReference type="EMBL" id="KAE9038392.1"/>
    </source>
</evidence>
<keyword evidence="4" id="KW-1185">Reference proteome</keyword>
<gene>
    <name evidence="2" type="ORF">PR002_g6060</name>
    <name evidence="3" type="ORF">PR003_g8860</name>
</gene>
<protein>
    <submittedName>
        <fullName evidence="2">Uncharacterized protein</fullName>
    </submittedName>
</protein>
<evidence type="ECO:0000313" key="3">
    <source>
        <dbReference type="EMBL" id="KAE9343666.1"/>
    </source>
</evidence>
<feature type="compositionally biased region" description="Basic and acidic residues" evidence="1">
    <location>
        <begin position="23"/>
        <end position="40"/>
    </location>
</feature>
<proteinExistence type="predicted"/>
<evidence type="ECO:0000313" key="5">
    <source>
        <dbReference type="Proteomes" id="UP000435112"/>
    </source>
</evidence>
<reference evidence="2 5" key="1">
    <citation type="submission" date="2018-09" db="EMBL/GenBank/DDBJ databases">
        <title>Genomic investigation of the strawberry pathogen Phytophthora fragariae indicates pathogenicity is determined by transcriptional variation in three key races.</title>
        <authorList>
            <person name="Adams T.M."/>
            <person name="Armitage A.D."/>
            <person name="Sobczyk M.K."/>
            <person name="Bates H.J."/>
            <person name="Dunwell J.M."/>
            <person name="Nellist C.F."/>
            <person name="Harrison R.J."/>
        </authorList>
    </citation>
    <scope>NUCLEOTIDE SEQUENCE [LARGE SCALE GENOMIC DNA]</scope>
    <source>
        <strain evidence="2 5">SCRP324</strain>
        <strain evidence="3 4">SCRP333</strain>
    </source>
</reference>
<dbReference type="Proteomes" id="UP000435112">
    <property type="component" value="Unassembled WGS sequence"/>
</dbReference>
<sequence length="40" mass="4216">MDHLAEAIDEGEDTGAAFGMAWKTEDEVHADGSPRARGDG</sequence>
<dbReference type="AlphaFoldDB" id="A0A6A3N400"/>
<dbReference type="Proteomes" id="UP000434957">
    <property type="component" value="Unassembled WGS sequence"/>
</dbReference>
<organism evidence="2 5">
    <name type="scientific">Phytophthora rubi</name>
    <dbReference type="NCBI Taxonomy" id="129364"/>
    <lineage>
        <taxon>Eukaryota</taxon>
        <taxon>Sar</taxon>
        <taxon>Stramenopiles</taxon>
        <taxon>Oomycota</taxon>
        <taxon>Peronosporomycetes</taxon>
        <taxon>Peronosporales</taxon>
        <taxon>Peronosporaceae</taxon>
        <taxon>Phytophthora</taxon>
    </lineage>
</organism>
<comment type="caution">
    <text evidence="2">The sequence shown here is derived from an EMBL/GenBank/DDBJ whole genome shotgun (WGS) entry which is preliminary data.</text>
</comment>
<feature type="region of interest" description="Disordered" evidence="1">
    <location>
        <begin position="1"/>
        <end position="40"/>
    </location>
</feature>
<dbReference type="OrthoDB" id="144085at2759"/>
<dbReference type="EMBL" id="QXFT01000449">
    <property type="protein sequence ID" value="KAE9343666.1"/>
    <property type="molecule type" value="Genomic_DNA"/>
</dbReference>
<dbReference type="EMBL" id="QXFU01000267">
    <property type="protein sequence ID" value="KAE9038392.1"/>
    <property type="molecule type" value="Genomic_DNA"/>
</dbReference>